<keyword evidence="1" id="KW-0732">Signal</keyword>
<organism evidence="2 3">
    <name type="scientific">Danionella cerebrum</name>
    <dbReference type="NCBI Taxonomy" id="2873325"/>
    <lineage>
        <taxon>Eukaryota</taxon>
        <taxon>Metazoa</taxon>
        <taxon>Chordata</taxon>
        <taxon>Craniata</taxon>
        <taxon>Vertebrata</taxon>
        <taxon>Euteleostomi</taxon>
        <taxon>Actinopterygii</taxon>
        <taxon>Neopterygii</taxon>
        <taxon>Teleostei</taxon>
        <taxon>Ostariophysi</taxon>
        <taxon>Cypriniformes</taxon>
        <taxon>Danionidae</taxon>
        <taxon>Danioninae</taxon>
        <taxon>Danionella</taxon>
    </lineage>
</organism>
<evidence type="ECO:0000313" key="3">
    <source>
        <dbReference type="Proteomes" id="UP000316079"/>
    </source>
</evidence>
<protein>
    <submittedName>
        <fullName evidence="2">Uncharacterized protein</fullName>
    </submittedName>
</protein>
<dbReference type="Proteomes" id="UP000316079">
    <property type="component" value="Unassembled WGS sequence"/>
</dbReference>
<name>A0A553QBF2_9TELE</name>
<proteinExistence type="predicted"/>
<evidence type="ECO:0000256" key="1">
    <source>
        <dbReference type="SAM" id="SignalP"/>
    </source>
</evidence>
<sequence length="1046" mass="110505">MMYALQFTLYSPLLFLFIVITHTASGFQGLDPEQAADLVEHEADLRLLVEAPSQATQDLQTEGFIGCSVVARFQEDHRSRCHNAGKEVCDSVEEANGEDDVKDNCSFDMSKLILRDALHLHVFTPNKVNSTYLSSQTAWCPAGRPISASETPSVAPWRPRTVLGINTSPQGWIVGHKTASFTIPKVSLEHLSSSPHRLQPYHTPEHMPPDYQEKEEEQAKCYSLLVLDLQTFGQSTGGGGGGGGVDTILGDFVDEDVVGGVEVDGVSIDGVVVSVGGVEVDGVSIDGVVVSVGGVEVDGVSIDGVVVLVVGVEVDDQMTCCKVLLDPKPQVTYLGNLLPCIQRSLDSDKISFQNATVRQWTLSQIPRDLYLMGVLDVPGCVEEVVVLGGGVVSVTVEVDDPVVEALVYVTVGGVSVEAVDVPVGGVEVDGDSVDVSVAGVVVYVIVVGAVGVGGSVVGVEVDGVSIDGVVVSVGGVEVDGVSVDGVDVVEMGVLDVPGCVEEVVVLGGGVVSVTVEVDDPVVEALVYVTVGGVSVEAVDVPVGGVEVDGDSVDVSVAGVVVYVIVVGAVGVGGSVVGVEVDGVSIDGVVVSVGGVEVDGVSVDGVDVVEVTTVVVVLGGVMGVLDVPGCVEEVVVLGGGVVSVTVEVDDPVVEALVYVTVGGVSVEAVDVPVGGVEVGGDSVDVSVAGVVVYVIVVGAVGVGGSVVGVEVDGVSIDGVVVSVGGVEVDDEVQKAFNFYDNKVGEIKAHPKEKIDCLRANGVAGGTGDVFSDQAEEWEHLKNVIGATQSKIRHMDTMQPSTGVKDPWQMFSSSLRERQEHVVCDLKEHSSTWMYEWLTMSPFRQARLTVRLVERLAWQQLQDDSPGCFRTYKQGSIHQPSSELFPVIPKLRISFSPSRLERKLLQLYRSTHNPHLCHMSMNPSHSSQNRELDPPLLVHNAVHRVDMGSCGVQHNALFHHPRALKDTDSQTHSLEKTGRKVESIRTCAPINRNKVCCARLALRCEGKTVLTTSFSSEVVIHANVNLHERNQLYLDLQPKVCLKNDVKR</sequence>
<accession>A0A553QBF2</accession>
<dbReference type="AlphaFoldDB" id="A0A553QBF2"/>
<feature type="chain" id="PRO_5022232489" evidence="1">
    <location>
        <begin position="27"/>
        <end position="1046"/>
    </location>
</feature>
<feature type="signal peptide" evidence="1">
    <location>
        <begin position="1"/>
        <end position="26"/>
    </location>
</feature>
<keyword evidence="3" id="KW-1185">Reference proteome</keyword>
<comment type="caution">
    <text evidence="2">The sequence shown here is derived from an EMBL/GenBank/DDBJ whole genome shotgun (WGS) entry which is preliminary data.</text>
</comment>
<evidence type="ECO:0000313" key="2">
    <source>
        <dbReference type="EMBL" id="TRY87259.1"/>
    </source>
</evidence>
<gene>
    <name evidence="2" type="ORF">DNTS_031759</name>
</gene>
<reference evidence="2 3" key="1">
    <citation type="journal article" date="2019" name="Sci. Data">
        <title>Hybrid genome assembly and annotation of Danionella translucida.</title>
        <authorList>
            <person name="Kadobianskyi M."/>
            <person name="Schulze L."/>
            <person name="Schuelke M."/>
            <person name="Judkewitz B."/>
        </authorList>
    </citation>
    <scope>NUCLEOTIDE SEQUENCE [LARGE SCALE GENOMIC DNA]</scope>
    <source>
        <strain evidence="2 3">Bolton</strain>
    </source>
</reference>
<dbReference type="EMBL" id="SRMA01026153">
    <property type="protein sequence ID" value="TRY87259.1"/>
    <property type="molecule type" value="Genomic_DNA"/>
</dbReference>